<evidence type="ECO:0000256" key="1">
    <source>
        <dbReference type="SAM" id="MobiDB-lite"/>
    </source>
</evidence>
<feature type="region of interest" description="Disordered" evidence="1">
    <location>
        <begin position="1"/>
        <end position="24"/>
    </location>
</feature>
<proteinExistence type="predicted"/>
<name>A0A9W8QND2_AKAMU</name>
<dbReference type="EMBL" id="JAJHUN010000001">
    <property type="protein sequence ID" value="KAJ4163307.1"/>
    <property type="molecule type" value="Genomic_DNA"/>
</dbReference>
<comment type="caution">
    <text evidence="2">The sequence shown here is derived from an EMBL/GenBank/DDBJ whole genome shotgun (WGS) entry which is preliminary data.</text>
</comment>
<sequence>MLVRRPARQGLPDSPSPSSAHSHSLPAPLCVILICLRCEPDPHADKTWCTVWHARLAGGGPNPEPFRQSR</sequence>
<organism evidence="2 3">
    <name type="scientific">Akanthomyces muscarius</name>
    <name type="common">Entomopathogenic fungus</name>
    <name type="synonym">Lecanicillium muscarium</name>
    <dbReference type="NCBI Taxonomy" id="2231603"/>
    <lineage>
        <taxon>Eukaryota</taxon>
        <taxon>Fungi</taxon>
        <taxon>Dikarya</taxon>
        <taxon>Ascomycota</taxon>
        <taxon>Pezizomycotina</taxon>
        <taxon>Sordariomycetes</taxon>
        <taxon>Hypocreomycetidae</taxon>
        <taxon>Hypocreales</taxon>
        <taxon>Cordycipitaceae</taxon>
        <taxon>Akanthomyces</taxon>
    </lineage>
</organism>
<dbReference type="KEGG" id="amus:LMH87_005045"/>
<accession>A0A9W8QND2</accession>
<protein>
    <submittedName>
        <fullName evidence="2">Uncharacterized protein</fullName>
    </submittedName>
</protein>
<evidence type="ECO:0000313" key="3">
    <source>
        <dbReference type="Proteomes" id="UP001144673"/>
    </source>
</evidence>
<dbReference type="GeneID" id="80892204"/>
<dbReference type="AlphaFoldDB" id="A0A9W8QND2"/>
<dbReference type="RefSeq" id="XP_056058222.1">
    <property type="nucleotide sequence ID" value="XM_056202692.1"/>
</dbReference>
<reference evidence="2" key="1">
    <citation type="journal article" date="2023" name="Access Microbiol">
        <title>De-novo genome assembly for Akanthomyces muscarius, a biocontrol agent of insect agricultural pests.</title>
        <authorList>
            <person name="Erdos Z."/>
            <person name="Studholme D.J."/>
            <person name="Raymond B."/>
            <person name="Sharma M."/>
        </authorList>
    </citation>
    <scope>NUCLEOTIDE SEQUENCE</scope>
    <source>
        <strain evidence="2">Ve6</strain>
    </source>
</reference>
<evidence type="ECO:0000313" key="2">
    <source>
        <dbReference type="EMBL" id="KAJ4163307.1"/>
    </source>
</evidence>
<keyword evidence="3" id="KW-1185">Reference proteome</keyword>
<gene>
    <name evidence="2" type="ORF">LMH87_005045</name>
</gene>
<dbReference type="Proteomes" id="UP001144673">
    <property type="component" value="Chromosome 1"/>
</dbReference>